<feature type="domain" description="Integrase catalytic" evidence="2">
    <location>
        <begin position="1"/>
        <end position="67"/>
    </location>
</feature>
<dbReference type="GO" id="GO:0003676">
    <property type="term" value="F:nucleic acid binding"/>
    <property type="evidence" value="ECO:0007669"/>
    <property type="project" value="InterPro"/>
</dbReference>
<name>A0A371FIL7_MUCPR</name>
<dbReference type="AlphaFoldDB" id="A0A371FIL7"/>
<protein>
    <recommendedName>
        <fullName evidence="2">Integrase catalytic domain-containing protein</fullName>
    </recommendedName>
</protein>
<dbReference type="PROSITE" id="PS50994">
    <property type="entry name" value="INTEGRASE"/>
    <property type="match status" value="1"/>
</dbReference>
<dbReference type="EMBL" id="QJKJ01008951">
    <property type="protein sequence ID" value="RDX78157.1"/>
    <property type="molecule type" value="Genomic_DNA"/>
</dbReference>
<feature type="region of interest" description="Disordered" evidence="1">
    <location>
        <begin position="1"/>
        <end position="25"/>
    </location>
</feature>
<feature type="compositionally biased region" description="Polar residues" evidence="1">
    <location>
        <begin position="14"/>
        <end position="23"/>
    </location>
</feature>
<dbReference type="InterPro" id="IPR036397">
    <property type="entry name" value="RNaseH_sf"/>
</dbReference>
<dbReference type="Gene3D" id="3.30.420.10">
    <property type="entry name" value="Ribonuclease H-like superfamily/Ribonuclease H"/>
    <property type="match status" value="1"/>
</dbReference>
<dbReference type="Proteomes" id="UP000257109">
    <property type="component" value="Unassembled WGS sequence"/>
</dbReference>
<accession>A0A371FIL7</accession>
<dbReference type="OrthoDB" id="1713704at2759"/>
<evidence type="ECO:0000259" key="2">
    <source>
        <dbReference type="PROSITE" id="PS50994"/>
    </source>
</evidence>
<evidence type="ECO:0000256" key="1">
    <source>
        <dbReference type="SAM" id="MobiDB-lite"/>
    </source>
</evidence>
<reference evidence="3" key="1">
    <citation type="submission" date="2018-05" db="EMBL/GenBank/DDBJ databases">
        <title>Draft genome of Mucuna pruriens seed.</title>
        <authorList>
            <person name="Nnadi N.E."/>
            <person name="Vos R."/>
            <person name="Hasami M.H."/>
            <person name="Devisetty U.K."/>
            <person name="Aguiy J.C."/>
        </authorList>
    </citation>
    <scope>NUCLEOTIDE SEQUENCE [LARGE SCALE GENOMIC DNA]</scope>
    <source>
        <strain evidence="3">JCA_2017</strain>
    </source>
</reference>
<keyword evidence="4" id="KW-1185">Reference proteome</keyword>
<gene>
    <name evidence="3" type="ORF">CR513_41613</name>
</gene>
<feature type="non-terminal residue" evidence="3">
    <location>
        <position position="1"/>
    </location>
</feature>
<sequence length="67" mass="7453">MGFTSPKFSKMHTRSPQPTSNATKFGVPKVLISDQGSHFYNRAMATLLKKYGVVHRVATTYHPQTNG</sequence>
<proteinExistence type="predicted"/>
<dbReference type="InterPro" id="IPR012337">
    <property type="entry name" value="RNaseH-like_sf"/>
</dbReference>
<dbReference type="InterPro" id="IPR001584">
    <property type="entry name" value="Integrase_cat-core"/>
</dbReference>
<dbReference type="SUPFAM" id="SSF53098">
    <property type="entry name" value="Ribonuclease H-like"/>
    <property type="match status" value="1"/>
</dbReference>
<evidence type="ECO:0000313" key="3">
    <source>
        <dbReference type="EMBL" id="RDX78157.1"/>
    </source>
</evidence>
<organism evidence="3 4">
    <name type="scientific">Mucuna pruriens</name>
    <name type="common">Velvet bean</name>
    <name type="synonym">Dolichos pruriens</name>
    <dbReference type="NCBI Taxonomy" id="157652"/>
    <lineage>
        <taxon>Eukaryota</taxon>
        <taxon>Viridiplantae</taxon>
        <taxon>Streptophyta</taxon>
        <taxon>Embryophyta</taxon>
        <taxon>Tracheophyta</taxon>
        <taxon>Spermatophyta</taxon>
        <taxon>Magnoliopsida</taxon>
        <taxon>eudicotyledons</taxon>
        <taxon>Gunneridae</taxon>
        <taxon>Pentapetalae</taxon>
        <taxon>rosids</taxon>
        <taxon>fabids</taxon>
        <taxon>Fabales</taxon>
        <taxon>Fabaceae</taxon>
        <taxon>Papilionoideae</taxon>
        <taxon>50 kb inversion clade</taxon>
        <taxon>NPAAA clade</taxon>
        <taxon>indigoferoid/millettioid clade</taxon>
        <taxon>Phaseoleae</taxon>
        <taxon>Mucuna</taxon>
    </lineage>
</organism>
<comment type="caution">
    <text evidence="3">The sequence shown here is derived from an EMBL/GenBank/DDBJ whole genome shotgun (WGS) entry which is preliminary data.</text>
</comment>
<dbReference type="GO" id="GO:0015074">
    <property type="term" value="P:DNA integration"/>
    <property type="evidence" value="ECO:0007669"/>
    <property type="project" value="InterPro"/>
</dbReference>
<evidence type="ECO:0000313" key="4">
    <source>
        <dbReference type="Proteomes" id="UP000257109"/>
    </source>
</evidence>